<accession>A0A0F7ULJ1</accession>
<feature type="region of interest" description="Disordered" evidence="1">
    <location>
        <begin position="218"/>
        <end position="239"/>
    </location>
</feature>
<dbReference type="EMBL" id="LN714487">
    <property type="protein sequence ID" value="CEL70984.1"/>
    <property type="molecule type" value="Genomic_DNA"/>
</dbReference>
<feature type="compositionally biased region" description="Basic and acidic residues" evidence="1">
    <location>
        <begin position="133"/>
        <end position="143"/>
    </location>
</feature>
<protein>
    <submittedName>
        <fullName evidence="2">Uncharacterized protein</fullName>
    </submittedName>
</protein>
<evidence type="ECO:0000313" key="2">
    <source>
        <dbReference type="EMBL" id="CEL70984.1"/>
    </source>
</evidence>
<evidence type="ECO:0000256" key="1">
    <source>
        <dbReference type="SAM" id="MobiDB-lite"/>
    </source>
</evidence>
<dbReference type="AlphaFoldDB" id="A0A0F7ULJ1"/>
<proteinExistence type="predicted"/>
<gene>
    <name evidence="2" type="ORF">BN1204_066470</name>
</gene>
<organism evidence="2">
    <name type="scientific">Neospora caninum (strain Liverpool)</name>
    <dbReference type="NCBI Taxonomy" id="572307"/>
    <lineage>
        <taxon>Eukaryota</taxon>
        <taxon>Sar</taxon>
        <taxon>Alveolata</taxon>
        <taxon>Apicomplexa</taxon>
        <taxon>Conoidasida</taxon>
        <taxon>Coccidia</taxon>
        <taxon>Eucoccidiorida</taxon>
        <taxon>Eimeriorina</taxon>
        <taxon>Sarcocystidae</taxon>
        <taxon>Neospora</taxon>
    </lineage>
</organism>
<feature type="compositionally biased region" description="Basic residues" evidence="1">
    <location>
        <begin position="20"/>
        <end position="30"/>
    </location>
</feature>
<reference evidence="2" key="1">
    <citation type="journal article" date="2015" name="PLoS ONE">
        <title>Comprehensive Evaluation of Toxoplasma gondii VEG and Neospora caninum LIV Genomes with Tachyzoite Stage Transcriptome and Proteome Defines Novel Transcript Features.</title>
        <authorList>
            <person name="Ramaprasad A."/>
            <person name="Mourier T."/>
            <person name="Naeem R."/>
            <person name="Malas T.B."/>
            <person name="Moussa E."/>
            <person name="Panigrahi A."/>
            <person name="Vermont S.J."/>
            <person name="Otto T.D."/>
            <person name="Wastling J."/>
            <person name="Pain A."/>
        </authorList>
    </citation>
    <scope>NUCLEOTIDE SEQUENCE</scope>
    <source>
        <strain evidence="2">Liverpool</strain>
    </source>
</reference>
<sequence>MGLRRGKKDEPGEESSPRFSVHRRHVHGHAQKAYPAEKKEENVEQDLHENKEENEQNSKHGRHTRHGKRGDGSTSRGILTLKGNPFSRRRDKRQNLSAEHSGEDSSHSAAEQILRSNEPETKPTNSDKSASGEAREAEKDPSDPSHSPLPPVQPTNEGGVCKLSDSILFGTTFENRLGSFRREQSDNSEDNETSPPEATLGYHRSFGDSLAASKVFGSRSDVERPIPCRPRGFPQRRGA</sequence>
<feature type="compositionally biased region" description="Basic and acidic residues" evidence="1">
    <location>
        <begin position="35"/>
        <end position="58"/>
    </location>
</feature>
<feature type="compositionally biased region" description="Basic residues" evidence="1">
    <location>
        <begin position="59"/>
        <end position="68"/>
    </location>
</feature>
<feature type="region of interest" description="Disordered" evidence="1">
    <location>
        <begin position="178"/>
        <end position="206"/>
    </location>
</feature>
<name>A0A0F7ULJ1_NEOCL</name>
<feature type="region of interest" description="Disordered" evidence="1">
    <location>
        <begin position="1"/>
        <end position="163"/>
    </location>
</feature>